<keyword evidence="4" id="KW-0175">Coiled coil</keyword>
<proteinExistence type="inferred from homology"/>
<evidence type="ECO:0000313" key="7">
    <source>
        <dbReference type="EMBL" id="PQO40504.1"/>
    </source>
</evidence>
<accession>A0A2S8G8R9</accession>
<evidence type="ECO:0000256" key="2">
    <source>
        <dbReference type="ARBA" id="ARBA00007261"/>
    </source>
</evidence>
<comment type="caution">
    <text evidence="7">The sequence shown here is derived from an EMBL/GenBank/DDBJ whole genome shotgun (WGS) entry which is preliminary data.</text>
</comment>
<evidence type="ECO:0000256" key="3">
    <source>
        <dbReference type="RuleBase" id="RU004447"/>
    </source>
</evidence>
<feature type="domain" description="Peptidase M16 C-terminal" evidence="6">
    <location>
        <begin position="165"/>
        <end position="338"/>
    </location>
</feature>
<dbReference type="PROSITE" id="PS00143">
    <property type="entry name" value="INSULINASE"/>
    <property type="match status" value="1"/>
</dbReference>
<dbReference type="PANTHER" id="PTHR11851">
    <property type="entry name" value="METALLOPROTEASE"/>
    <property type="match status" value="1"/>
</dbReference>
<dbReference type="Pfam" id="PF05193">
    <property type="entry name" value="Peptidase_M16_C"/>
    <property type="match status" value="1"/>
</dbReference>
<dbReference type="AlphaFoldDB" id="A0A2S8G8R9"/>
<evidence type="ECO:0000256" key="4">
    <source>
        <dbReference type="SAM" id="Coils"/>
    </source>
</evidence>
<protein>
    <submittedName>
        <fullName evidence="7">Insulinase family protein</fullName>
    </submittedName>
</protein>
<sequence length="411" mass="45964">MEFRQATLDNGLDIVAEVNPNAYSLATAFFVKAGSRDETAEVAGVSHFLEHMVFKGTARRTAEDVNRELDELGAQSNAFTSEEKTVYYAVVLPELQNQIIDLLADIMRPTLRQEDFDTEKKVILEEIMKYDDQPPYGGHEKSMAAYFGEHPLGNSVLGTQQSVGDLTQDQMMGYFEQRYSPSNITLVATGNVDFDALVDQANQLCGDWKKHEVTRNTARPQGQSNFQFFTKENSIQEYVIQLAESPASEDADRYAARLLGTIMGDDVGSRFFWELVDPGIAEFAAMESYEFQGCGVIMNYVCCAPQDTQRVLDVVSHEVEKLMADGVTAHELELAKNKACSHVVLRSERPSSRLFSVGSSWTQRRSLRTVKETVDAYRNVTLDDINNLLTKYDLRKVSTTAVGPLTSLQIP</sequence>
<dbReference type="OrthoDB" id="9811314at2"/>
<dbReference type="InterPro" id="IPR001431">
    <property type="entry name" value="Pept_M16_Zn_BS"/>
</dbReference>
<dbReference type="GO" id="GO:0006508">
    <property type="term" value="P:proteolysis"/>
    <property type="evidence" value="ECO:0007669"/>
    <property type="project" value="InterPro"/>
</dbReference>
<evidence type="ECO:0000259" key="6">
    <source>
        <dbReference type="Pfam" id="PF05193"/>
    </source>
</evidence>
<dbReference type="Proteomes" id="UP000238322">
    <property type="component" value="Unassembled WGS sequence"/>
</dbReference>
<feature type="domain" description="Peptidase M16 N-terminal" evidence="5">
    <location>
        <begin position="14"/>
        <end position="159"/>
    </location>
</feature>
<dbReference type="GO" id="GO:0046872">
    <property type="term" value="F:metal ion binding"/>
    <property type="evidence" value="ECO:0007669"/>
    <property type="project" value="InterPro"/>
</dbReference>
<dbReference type="Gene3D" id="3.30.830.10">
    <property type="entry name" value="Metalloenzyme, LuxS/M16 peptidase-like"/>
    <property type="match status" value="2"/>
</dbReference>
<dbReference type="InterPro" id="IPR050361">
    <property type="entry name" value="MPP/UQCRC_Complex"/>
</dbReference>
<comment type="similarity">
    <text evidence="2 3">Belongs to the peptidase M16 family.</text>
</comment>
<dbReference type="InterPro" id="IPR011765">
    <property type="entry name" value="Pept_M16_N"/>
</dbReference>
<gene>
    <name evidence="7" type="ORF">C5Y83_00805</name>
</gene>
<dbReference type="InterPro" id="IPR007863">
    <property type="entry name" value="Peptidase_M16_C"/>
</dbReference>
<evidence type="ECO:0000313" key="8">
    <source>
        <dbReference type="Proteomes" id="UP000238322"/>
    </source>
</evidence>
<dbReference type="EMBL" id="PUHY01000001">
    <property type="protein sequence ID" value="PQO40504.1"/>
    <property type="molecule type" value="Genomic_DNA"/>
</dbReference>
<comment type="cofactor">
    <cofactor evidence="1">
        <name>Zn(2+)</name>
        <dbReference type="ChEBI" id="CHEBI:29105"/>
    </cofactor>
</comment>
<reference evidence="7 8" key="1">
    <citation type="submission" date="2018-02" db="EMBL/GenBank/DDBJ databases">
        <title>Comparative genomes isolates from brazilian mangrove.</title>
        <authorList>
            <person name="Araujo J.E."/>
            <person name="Taketani R.G."/>
            <person name="Silva M.C.P."/>
            <person name="Loureco M.V."/>
            <person name="Andreote F.D."/>
        </authorList>
    </citation>
    <scope>NUCLEOTIDE SEQUENCE [LARGE SCALE GENOMIC DNA]</scope>
    <source>
        <strain evidence="7 8">Hex-1 MGV</strain>
    </source>
</reference>
<feature type="coiled-coil region" evidence="4">
    <location>
        <begin position="55"/>
        <end position="82"/>
    </location>
</feature>
<dbReference type="PANTHER" id="PTHR11851:SF49">
    <property type="entry name" value="MITOCHONDRIAL-PROCESSING PEPTIDASE SUBUNIT ALPHA"/>
    <property type="match status" value="1"/>
</dbReference>
<dbReference type="RefSeq" id="WP_105327740.1">
    <property type="nucleotide sequence ID" value="NZ_PUHY01000001.1"/>
</dbReference>
<dbReference type="InterPro" id="IPR011249">
    <property type="entry name" value="Metalloenz_LuxS/M16"/>
</dbReference>
<evidence type="ECO:0000259" key="5">
    <source>
        <dbReference type="Pfam" id="PF00675"/>
    </source>
</evidence>
<organism evidence="7 8">
    <name type="scientific">Blastopirellula marina</name>
    <dbReference type="NCBI Taxonomy" id="124"/>
    <lineage>
        <taxon>Bacteria</taxon>
        <taxon>Pseudomonadati</taxon>
        <taxon>Planctomycetota</taxon>
        <taxon>Planctomycetia</taxon>
        <taxon>Pirellulales</taxon>
        <taxon>Pirellulaceae</taxon>
        <taxon>Blastopirellula</taxon>
    </lineage>
</organism>
<dbReference type="SUPFAM" id="SSF63411">
    <property type="entry name" value="LuxS/MPP-like metallohydrolase"/>
    <property type="match status" value="2"/>
</dbReference>
<dbReference type="Pfam" id="PF00675">
    <property type="entry name" value="Peptidase_M16"/>
    <property type="match status" value="1"/>
</dbReference>
<dbReference type="GO" id="GO:0004222">
    <property type="term" value="F:metalloendopeptidase activity"/>
    <property type="evidence" value="ECO:0007669"/>
    <property type="project" value="InterPro"/>
</dbReference>
<evidence type="ECO:0000256" key="1">
    <source>
        <dbReference type="ARBA" id="ARBA00001947"/>
    </source>
</evidence>
<name>A0A2S8G8R9_9BACT</name>